<protein>
    <recommendedName>
        <fullName evidence="1">F-box domain-containing protein</fullName>
    </recommendedName>
</protein>
<dbReference type="InterPro" id="IPR001810">
    <property type="entry name" value="F-box_dom"/>
</dbReference>
<dbReference type="AlphaFoldDB" id="A0AAD8M2D4"/>
<evidence type="ECO:0000259" key="1">
    <source>
        <dbReference type="PROSITE" id="PS50181"/>
    </source>
</evidence>
<dbReference type="SMART" id="SM00256">
    <property type="entry name" value="FBOX"/>
    <property type="match status" value="1"/>
</dbReference>
<reference evidence="2" key="2">
    <citation type="submission" date="2023-05" db="EMBL/GenBank/DDBJ databases">
        <authorList>
            <person name="Schelkunov M.I."/>
        </authorList>
    </citation>
    <scope>NUCLEOTIDE SEQUENCE</scope>
    <source>
        <strain evidence="2">Hsosn_3</strain>
        <tissue evidence="2">Leaf</tissue>
    </source>
</reference>
<dbReference type="PROSITE" id="PS50181">
    <property type="entry name" value="FBOX"/>
    <property type="match status" value="1"/>
</dbReference>
<evidence type="ECO:0000313" key="3">
    <source>
        <dbReference type="Proteomes" id="UP001237642"/>
    </source>
</evidence>
<dbReference type="InterPro" id="IPR036047">
    <property type="entry name" value="F-box-like_dom_sf"/>
</dbReference>
<dbReference type="CDD" id="cd09917">
    <property type="entry name" value="F-box_SF"/>
    <property type="match status" value="1"/>
</dbReference>
<proteinExistence type="predicted"/>
<keyword evidence="3" id="KW-1185">Reference proteome</keyword>
<dbReference type="EMBL" id="JAUIZM010000011">
    <property type="protein sequence ID" value="KAK1357184.1"/>
    <property type="molecule type" value="Genomic_DNA"/>
</dbReference>
<feature type="domain" description="F-box" evidence="1">
    <location>
        <begin position="68"/>
        <end position="109"/>
    </location>
</feature>
<dbReference type="Proteomes" id="UP001237642">
    <property type="component" value="Unassembled WGS sequence"/>
</dbReference>
<sequence length="347" mass="39924">MEVDRRPNIGGMEKAFSKNIMMRLVEFFAGRLIVDMFGEAPPTTKQRRKRKKTCRRLDNRDWGVWDFLPNELLVSVLMKLSVIDYISFSGVCRSWRSTSIDIHKLFMERQQPLVVVRPRYSKKSCVLYNMFDGKSWKTMLPDLPCKKNHNFILLSESGASIWKEYVLPNTSSGISDVKVLDGKIFVLTCDALFGEFNPRATPVLKLYKMNIPFEIYVHTCLDLVISDSKLYMTISQYLPNLMTLIQSLSFCEIDYMMESVKPIRDLDSKSLFLSRFNSAVVDTSGRGGGNCVCVLQSMYLNKCSFFHLNGTELATVPAIWDGYLKPYFWYFPAESWDISCVGDEFGL</sequence>
<dbReference type="PANTHER" id="PTHR45463">
    <property type="entry name" value="OS09G0392200 PROTEIN"/>
    <property type="match status" value="1"/>
</dbReference>
<dbReference type="PANTHER" id="PTHR45463:SF8">
    <property type="entry name" value="OS09G0392200 PROTEIN"/>
    <property type="match status" value="1"/>
</dbReference>
<name>A0AAD8M2D4_9APIA</name>
<organism evidence="2 3">
    <name type="scientific">Heracleum sosnowskyi</name>
    <dbReference type="NCBI Taxonomy" id="360622"/>
    <lineage>
        <taxon>Eukaryota</taxon>
        <taxon>Viridiplantae</taxon>
        <taxon>Streptophyta</taxon>
        <taxon>Embryophyta</taxon>
        <taxon>Tracheophyta</taxon>
        <taxon>Spermatophyta</taxon>
        <taxon>Magnoliopsida</taxon>
        <taxon>eudicotyledons</taxon>
        <taxon>Gunneridae</taxon>
        <taxon>Pentapetalae</taxon>
        <taxon>asterids</taxon>
        <taxon>campanulids</taxon>
        <taxon>Apiales</taxon>
        <taxon>Apiaceae</taxon>
        <taxon>Apioideae</taxon>
        <taxon>apioid superclade</taxon>
        <taxon>Tordylieae</taxon>
        <taxon>Tordyliinae</taxon>
        <taxon>Heracleum</taxon>
    </lineage>
</organism>
<evidence type="ECO:0000313" key="2">
    <source>
        <dbReference type="EMBL" id="KAK1357184.1"/>
    </source>
</evidence>
<dbReference type="Pfam" id="PF00646">
    <property type="entry name" value="F-box"/>
    <property type="match status" value="1"/>
</dbReference>
<dbReference type="Gene3D" id="1.20.1280.50">
    <property type="match status" value="1"/>
</dbReference>
<reference evidence="2" key="1">
    <citation type="submission" date="2023-02" db="EMBL/GenBank/DDBJ databases">
        <title>Genome of toxic invasive species Heracleum sosnowskyi carries increased number of genes despite the absence of recent whole-genome duplications.</title>
        <authorList>
            <person name="Schelkunov M."/>
            <person name="Shtratnikova V."/>
            <person name="Makarenko M."/>
            <person name="Klepikova A."/>
            <person name="Omelchenko D."/>
            <person name="Novikova G."/>
            <person name="Obukhova E."/>
            <person name="Bogdanov V."/>
            <person name="Penin A."/>
            <person name="Logacheva M."/>
        </authorList>
    </citation>
    <scope>NUCLEOTIDE SEQUENCE</scope>
    <source>
        <strain evidence="2">Hsosn_3</strain>
        <tissue evidence="2">Leaf</tissue>
    </source>
</reference>
<gene>
    <name evidence="2" type="ORF">POM88_050440</name>
</gene>
<comment type="caution">
    <text evidence="2">The sequence shown here is derived from an EMBL/GenBank/DDBJ whole genome shotgun (WGS) entry which is preliminary data.</text>
</comment>
<dbReference type="SUPFAM" id="SSF81383">
    <property type="entry name" value="F-box domain"/>
    <property type="match status" value="1"/>
</dbReference>
<accession>A0AAD8M2D4</accession>